<dbReference type="Proteomes" id="UP001209878">
    <property type="component" value="Unassembled WGS sequence"/>
</dbReference>
<reference evidence="1" key="1">
    <citation type="journal article" date="2023" name="Mol. Biol. Evol.">
        <title>Third-Generation Sequencing Reveals the Adaptive Role of the Epigenome in Three Deep-Sea Polychaetes.</title>
        <authorList>
            <person name="Perez M."/>
            <person name="Aroh O."/>
            <person name="Sun Y."/>
            <person name="Lan Y."/>
            <person name="Juniper S.K."/>
            <person name="Young C.R."/>
            <person name="Angers B."/>
            <person name="Qian P.Y."/>
        </authorList>
    </citation>
    <scope>NUCLEOTIDE SEQUENCE</scope>
    <source>
        <strain evidence="1">R07B-5</strain>
    </source>
</reference>
<dbReference type="SUPFAM" id="SSF46689">
    <property type="entry name" value="Homeodomain-like"/>
    <property type="match status" value="1"/>
</dbReference>
<dbReference type="EMBL" id="JAODUO010000781">
    <property type="protein sequence ID" value="KAK2174706.1"/>
    <property type="molecule type" value="Genomic_DNA"/>
</dbReference>
<sequence>MPKDGRPSTYRKNYGPEHMRRAYDMWKEEGVAVYRAAQLCGVPVETLRNRTKGLCEPYITKSGRRPLMTSSEEEAFVAHVTQVAACGYGYMRRELAGLAGDTAFFLNTRETSAPVNDKWVFKFLNRWPNMKMVTARGSPVVRASCATRKTLNNYYKELLGILQKYDLLEKPHRIFAVDETHISSKHIPPKMAAPRGQPKLMTGRQKTDTVINCVSAAGQL</sequence>
<organism evidence="1 2">
    <name type="scientific">Ridgeia piscesae</name>
    <name type="common">Tubeworm</name>
    <dbReference type="NCBI Taxonomy" id="27915"/>
    <lineage>
        <taxon>Eukaryota</taxon>
        <taxon>Metazoa</taxon>
        <taxon>Spiralia</taxon>
        <taxon>Lophotrochozoa</taxon>
        <taxon>Annelida</taxon>
        <taxon>Polychaeta</taxon>
        <taxon>Sedentaria</taxon>
        <taxon>Canalipalpata</taxon>
        <taxon>Sabellida</taxon>
        <taxon>Siboglinidae</taxon>
        <taxon>Ridgeia</taxon>
    </lineage>
</organism>
<name>A0AAD9KNP3_RIDPI</name>
<dbReference type="InterPro" id="IPR009057">
    <property type="entry name" value="Homeodomain-like_sf"/>
</dbReference>
<protein>
    <submittedName>
        <fullName evidence="1">Uncharacterized protein</fullName>
    </submittedName>
</protein>
<evidence type="ECO:0000313" key="1">
    <source>
        <dbReference type="EMBL" id="KAK2174706.1"/>
    </source>
</evidence>
<keyword evidence="2" id="KW-1185">Reference proteome</keyword>
<dbReference type="AlphaFoldDB" id="A0AAD9KNP3"/>
<accession>A0AAD9KNP3</accession>
<evidence type="ECO:0000313" key="2">
    <source>
        <dbReference type="Proteomes" id="UP001209878"/>
    </source>
</evidence>
<gene>
    <name evidence="1" type="ORF">NP493_782g00010</name>
</gene>
<comment type="caution">
    <text evidence="1">The sequence shown here is derived from an EMBL/GenBank/DDBJ whole genome shotgun (WGS) entry which is preliminary data.</text>
</comment>
<proteinExistence type="predicted"/>